<dbReference type="Gene3D" id="3.40.1830.10">
    <property type="entry name" value="Thermophilic metalloprotease (M29)"/>
    <property type="match status" value="1"/>
</dbReference>
<evidence type="ECO:0000256" key="4">
    <source>
        <dbReference type="ARBA" id="ARBA00008236"/>
    </source>
</evidence>
<dbReference type="GO" id="GO:0004177">
    <property type="term" value="F:aminopeptidase activity"/>
    <property type="evidence" value="ECO:0007669"/>
    <property type="project" value="UniProtKB-KW"/>
</dbReference>
<accession>A0A857DKB3</accession>
<comment type="cofactor">
    <cofactor evidence="3">
        <name>Zn(2+)</name>
        <dbReference type="ChEBI" id="CHEBI:29105"/>
    </cofactor>
</comment>
<gene>
    <name evidence="10" type="ORF">GQ588_09355</name>
</gene>
<dbReference type="RefSeq" id="WP_019226497.1">
    <property type="nucleotide sequence ID" value="NZ_CP046996.1"/>
</dbReference>
<evidence type="ECO:0000256" key="9">
    <source>
        <dbReference type="ARBA" id="ARBA00023049"/>
    </source>
</evidence>
<evidence type="ECO:0000256" key="5">
    <source>
        <dbReference type="ARBA" id="ARBA00022438"/>
    </source>
</evidence>
<organism evidence="10 11">
    <name type="scientific">Dehalobacter restrictus</name>
    <dbReference type="NCBI Taxonomy" id="55583"/>
    <lineage>
        <taxon>Bacteria</taxon>
        <taxon>Bacillati</taxon>
        <taxon>Bacillota</taxon>
        <taxon>Clostridia</taxon>
        <taxon>Eubacteriales</taxon>
        <taxon>Desulfitobacteriaceae</taxon>
        <taxon>Dehalobacter</taxon>
    </lineage>
</organism>
<keyword evidence="7" id="KW-0479">Metal-binding</keyword>
<dbReference type="Proteomes" id="UP000430508">
    <property type="component" value="Chromosome"/>
</dbReference>
<evidence type="ECO:0000256" key="6">
    <source>
        <dbReference type="ARBA" id="ARBA00022670"/>
    </source>
</evidence>
<evidence type="ECO:0000256" key="1">
    <source>
        <dbReference type="ARBA" id="ARBA00001941"/>
    </source>
</evidence>
<evidence type="ECO:0000313" key="10">
    <source>
        <dbReference type="EMBL" id="QHA00825.1"/>
    </source>
</evidence>
<dbReference type="InterPro" id="IPR035097">
    <property type="entry name" value="M29_N-terminal"/>
</dbReference>
<comment type="cofactor">
    <cofactor evidence="1">
        <name>Co(2+)</name>
        <dbReference type="ChEBI" id="CHEBI:48828"/>
    </cofactor>
</comment>
<dbReference type="AlphaFoldDB" id="A0A857DKB3"/>
<dbReference type="PANTHER" id="PTHR34448">
    <property type="entry name" value="AMINOPEPTIDASE"/>
    <property type="match status" value="1"/>
</dbReference>
<keyword evidence="6" id="KW-0645">Protease</keyword>
<evidence type="ECO:0000256" key="7">
    <source>
        <dbReference type="ARBA" id="ARBA00022723"/>
    </source>
</evidence>
<dbReference type="GO" id="GO:0006508">
    <property type="term" value="P:proteolysis"/>
    <property type="evidence" value="ECO:0007669"/>
    <property type="project" value="UniProtKB-KW"/>
</dbReference>
<keyword evidence="8" id="KW-0378">Hydrolase</keyword>
<sequence length="371" mass="42161">MNDQRIDVLAKNLIHYSIELKEGEHILIELSGLEIPLARALVREAYEAGAQPFLNITHHTLQREILKGLSVEQAQSQAKWEVARMKDMQAYIGIRSGENINELADVPADKMQIYMSHYSKPLHSEQRVKHTRWCVLRYPNPSMAQLAEMSTEAFEDFYFKVCNLDYSKMSRAMDPLKERMEKTNMVRIAGPGTDLSFSIKGLPAIKCDGKMNIPDGELFTAPVRDSVNGIITYNTPAVYQGFTYESIVLEFKDGKIIKASANDTERINKILDTDEGARYIGEFSFGFNPYIQKAMKDTLFDEKIDGSFHFTPGSAYDECDNGNQSAVHWDLVCIQRPEYGGGEVYFDGELIRKDGRFMPAELQVLNPENLR</sequence>
<keyword evidence="5 10" id="KW-0031">Aminopeptidase</keyword>
<proteinExistence type="inferred from homology"/>
<name>A0A857DKB3_9FIRM</name>
<evidence type="ECO:0000256" key="8">
    <source>
        <dbReference type="ARBA" id="ARBA00022801"/>
    </source>
</evidence>
<dbReference type="InterPro" id="IPR000787">
    <property type="entry name" value="Peptidase_M29"/>
</dbReference>
<comment type="similarity">
    <text evidence="4">Belongs to the peptidase M29 family.</text>
</comment>
<dbReference type="GO" id="GO:0008237">
    <property type="term" value="F:metallopeptidase activity"/>
    <property type="evidence" value="ECO:0007669"/>
    <property type="project" value="UniProtKB-KW"/>
</dbReference>
<evidence type="ECO:0000313" key="11">
    <source>
        <dbReference type="Proteomes" id="UP000430508"/>
    </source>
</evidence>
<comment type="cofactor">
    <cofactor evidence="2">
        <name>Mg(2+)</name>
        <dbReference type="ChEBI" id="CHEBI:18420"/>
    </cofactor>
</comment>
<dbReference type="InterPro" id="IPR052170">
    <property type="entry name" value="M29_Exopeptidase"/>
</dbReference>
<keyword evidence="9" id="KW-0482">Metalloprotease</keyword>
<evidence type="ECO:0000256" key="3">
    <source>
        <dbReference type="ARBA" id="ARBA00001947"/>
    </source>
</evidence>
<dbReference type="Pfam" id="PF02073">
    <property type="entry name" value="Peptidase_M29"/>
    <property type="match status" value="1"/>
</dbReference>
<dbReference type="GO" id="GO:0046872">
    <property type="term" value="F:metal ion binding"/>
    <property type="evidence" value="ECO:0007669"/>
    <property type="project" value="UniProtKB-KW"/>
</dbReference>
<dbReference type="PANTHER" id="PTHR34448:SF1">
    <property type="entry name" value="BLL6088 PROTEIN"/>
    <property type="match status" value="1"/>
</dbReference>
<dbReference type="SUPFAM" id="SSF144052">
    <property type="entry name" value="Thermophilic metalloprotease-like"/>
    <property type="match status" value="1"/>
</dbReference>
<dbReference type="EMBL" id="CP046996">
    <property type="protein sequence ID" value="QHA00825.1"/>
    <property type="molecule type" value="Genomic_DNA"/>
</dbReference>
<reference evidence="10 11" key="1">
    <citation type="submission" date="2019-12" db="EMBL/GenBank/DDBJ databases">
        <title>Sequence classification of anaerobic respiratory reductive dehalogenases: First we see many, then we see few.</title>
        <authorList>
            <person name="Molenda O."/>
            <person name="Puentes Jacome L.A."/>
            <person name="Cao X."/>
            <person name="Nesbo C.L."/>
            <person name="Tang S."/>
            <person name="Morson N."/>
            <person name="Patron J."/>
            <person name="Lomheim L."/>
            <person name="Wishart D.S."/>
            <person name="Edwards E.A."/>
        </authorList>
    </citation>
    <scope>NUCLEOTIDE SEQUENCE [LARGE SCALE GENOMIC DNA]</scope>
    <source>
        <strain evidence="10 11">12DCA</strain>
    </source>
</reference>
<protein>
    <submittedName>
        <fullName evidence="10">Aminopeptidase</fullName>
    </submittedName>
</protein>
<evidence type="ECO:0000256" key="2">
    <source>
        <dbReference type="ARBA" id="ARBA00001946"/>
    </source>
</evidence>